<keyword evidence="2" id="KW-1185">Reference proteome</keyword>
<dbReference type="Proteomes" id="UP001163223">
    <property type="component" value="Chromosome"/>
</dbReference>
<accession>A0ACD4NWY8</accession>
<evidence type="ECO:0000313" key="2">
    <source>
        <dbReference type="Proteomes" id="UP001163223"/>
    </source>
</evidence>
<gene>
    <name evidence="1" type="ORF">OXU80_06100</name>
</gene>
<name>A0ACD4NWY8_9HYPH</name>
<reference evidence="1" key="1">
    <citation type="submission" date="2022-11" db="EMBL/GenBank/DDBJ databases">
        <title>beta-Carotene-producing bacterium, Jeongeuplla avenae sp. nov., alleviates the salt stress of Arabidopsis seedlings.</title>
        <authorList>
            <person name="Jiang L."/>
            <person name="Lee J."/>
        </authorList>
    </citation>
    <scope>NUCLEOTIDE SEQUENCE</scope>
    <source>
        <strain evidence="1">DY_R2A_6</strain>
    </source>
</reference>
<protein>
    <submittedName>
        <fullName evidence="1">Uncharacterized protein</fullName>
    </submittedName>
</protein>
<sequence>MPPLILLGFAGAAAWYGYNQMKKEAARVSERSKRAEAELRSGAQGTLVRGADGVYRLKQD</sequence>
<evidence type="ECO:0000313" key="1">
    <source>
        <dbReference type="EMBL" id="WAJ31371.1"/>
    </source>
</evidence>
<dbReference type="EMBL" id="CP113520">
    <property type="protein sequence ID" value="WAJ31371.1"/>
    <property type="molecule type" value="Genomic_DNA"/>
</dbReference>
<proteinExistence type="predicted"/>
<organism evidence="1 2">
    <name type="scientific">Antarcticirhabdus aurantiaca</name>
    <dbReference type="NCBI Taxonomy" id="2606717"/>
    <lineage>
        <taxon>Bacteria</taxon>
        <taxon>Pseudomonadati</taxon>
        <taxon>Pseudomonadota</taxon>
        <taxon>Alphaproteobacteria</taxon>
        <taxon>Hyphomicrobiales</taxon>
        <taxon>Aurantimonadaceae</taxon>
        <taxon>Antarcticirhabdus</taxon>
    </lineage>
</organism>